<dbReference type="InterPro" id="IPR016851">
    <property type="entry name" value="Nnf1"/>
</dbReference>
<accession>A0A1E3QTW5</accession>
<dbReference type="RefSeq" id="XP_018986427.1">
    <property type="nucleotide sequence ID" value="XM_019131435.1"/>
</dbReference>
<dbReference type="GO" id="GO:0051301">
    <property type="term" value="P:cell division"/>
    <property type="evidence" value="ECO:0007669"/>
    <property type="project" value="UniProtKB-KW"/>
</dbReference>
<keyword evidence="3" id="KW-0158">Chromosome</keyword>
<feature type="non-terminal residue" evidence="10">
    <location>
        <position position="1"/>
    </location>
</feature>
<evidence type="ECO:0000256" key="3">
    <source>
        <dbReference type="ARBA" id="ARBA00022454"/>
    </source>
</evidence>
<evidence type="ECO:0000256" key="7">
    <source>
        <dbReference type="ARBA" id="ARBA00023242"/>
    </source>
</evidence>
<keyword evidence="11" id="KW-1185">Reference proteome</keyword>
<dbReference type="Proteomes" id="UP000094336">
    <property type="component" value="Unassembled WGS sequence"/>
</dbReference>
<keyword evidence="4" id="KW-0132">Cell division</keyword>
<organism evidence="10 11">
    <name type="scientific">Babjeviella inositovora NRRL Y-12698</name>
    <dbReference type="NCBI Taxonomy" id="984486"/>
    <lineage>
        <taxon>Eukaryota</taxon>
        <taxon>Fungi</taxon>
        <taxon>Dikarya</taxon>
        <taxon>Ascomycota</taxon>
        <taxon>Saccharomycotina</taxon>
        <taxon>Pichiomycetes</taxon>
        <taxon>Serinales incertae sedis</taxon>
        <taxon>Babjeviella</taxon>
    </lineage>
</organism>
<dbReference type="OrthoDB" id="18453at2759"/>
<dbReference type="GO" id="GO:0005634">
    <property type="term" value="C:nucleus"/>
    <property type="evidence" value="ECO:0007669"/>
    <property type="project" value="UniProtKB-SubCell"/>
</dbReference>
<dbReference type="STRING" id="984486.A0A1E3QTW5"/>
<reference evidence="11" key="1">
    <citation type="submission" date="2016-05" db="EMBL/GenBank/DDBJ databases">
        <title>Comparative genomics of biotechnologically important yeasts.</title>
        <authorList>
            <consortium name="DOE Joint Genome Institute"/>
            <person name="Riley R."/>
            <person name="Haridas S."/>
            <person name="Wolfe K.H."/>
            <person name="Lopes M.R."/>
            <person name="Hittinger C.T."/>
            <person name="Goker M."/>
            <person name="Salamov A."/>
            <person name="Wisecaver J."/>
            <person name="Long T.M."/>
            <person name="Aerts A.L."/>
            <person name="Barry K."/>
            <person name="Choi C."/>
            <person name="Clum A."/>
            <person name="Coughlan A.Y."/>
            <person name="Deshpande S."/>
            <person name="Douglass A.P."/>
            <person name="Hanson S.J."/>
            <person name="Klenk H.-P."/>
            <person name="Labutti K."/>
            <person name="Lapidus A."/>
            <person name="Lindquist E."/>
            <person name="Lipzen A."/>
            <person name="Meier-Kolthoff J.P."/>
            <person name="Ohm R.A."/>
            <person name="Otillar R.P."/>
            <person name="Pangilinan J."/>
            <person name="Peng Y."/>
            <person name="Rokas A."/>
            <person name="Rosa C.A."/>
            <person name="Scheuner C."/>
            <person name="Sibirny A.A."/>
            <person name="Slot J.C."/>
            <person name="Stielow J.B."/>
            <person name="Sun H."/>
            <person name="Kurtzman C.P."/>
            <person name="Blackwell M."/>
            <person name="Grigoriev I.V."/>
            <person name="Jeffries T.W."/>
        </authorList>
    </citation>
    <scope>NUCLEOTIDE SEQUENCE [LARGE SCALE GENOMIC DNA]</scope>
    <source>
        <strain evidence="11">NRRL Y-12698</strain>
    </source>
</reference>
<dbReference type="EMBL" id="KV454428">
    <property type="protein sequence ID" value="ODQ81099.1"/>
    <property type="molecule type" value="Genomic_DNA"/>
</dbReference>
<evidence type="ECO:0000256" key="5">
    <source>
        <dbReference type="ARBA" id="ARBA00022776"/>
    </source>
</evidence>
<keyword evidence="8" id="KW-0131">Cell cycle</keyword>
<evidence type="ECO:0000256" key="1">
    <source>
        <dbReference type="ARBA" id="ARBA00004123"/>
    </source>
</evidence>
<comment type="subcellular location">
    <subcellularLocation>
        <location evidence="2">Chromosome</location>
        <location evidence="2">Centromere</location>
        <location evidence="2">Kinetochore</location>
    </subcellularLocation>
    <subcellularLocation>
        <location evidence="1">Nucleus</location>
    </subcellularLocation>
</comment>
<evidence type="ECO:0000256" key="8">
    <source>
        <dbReference type="ARBA" id="ARBA00023306"/>
    </source>
</evidence>
<dbReference type="Pfam" id="PF03980">
    <property type="entry name" value="Nnf1"/>
    <property type="match status" value="1"/>
</dbReference>
<dbReference type="PIRSF" id="PIRSF027153">
    <property type="entry name" value="Nnf1p"/>
    <property type="match status" value="1"/>
</dbReference>
<dbReference type="AlphaFoldDB" id="A0A1E3QTW5"/>
<evidence type="ECO:0000313" key="10">
    <source>
        <dbReference type="EMBL" id="ODQ81099.1"/>
    </source>
</evidence>
<evidence type="ECO:0000313" key="11">
    <source>
        <dbReference type="Proteomes" id="UP000094336"/>
    </source>
</evidence>
<evidence type="ECO:0000256" key="4">
    <source>
        <dbReference type="ARBA" id="ARBA00022618"/>
    </source>
</evidence>
<dbReference type="GO" id="GO:0007059">
    <property type="term" value="P:chromosome segregation"/>
    <property type="evidence" value="ECO:0007669"/>
    <property type="project" value="TreeGrafter"/>
</dbReference>
<evidence type="ECO:0000256" key="6">
    <source>
        <dbReference type="ARBA" id="ARBA00022838"/>
    </source>
</evidence>
<dbReference type="GO" id="GO:0000444">
    <property type="term" value="C:MIS12/MIND type complex"/>
    <property type="evidence" value="ECO:0007669"/>
    <property type="project" value="InterPro"/>
</dbReference>
<evidence type="ECO:0000256" key="2">
    <source>
        <dbReference type="ARBA" id="ARBA00004629"/>
    </source>
</evidence>
<sequence length="163" mass="18627">ERIRFPRLQQLCQKALEESIKSLTIEKFSQCYPTLASTVEGMNLLKVAREQVTNYWFNNSMREFNLIFQERGVEGSLDSLDELVAEARLRKQTVNGSELPVFTDELTPEEILASNLYATKKRKFEELQAIRDNLAGDNEMLLKELQGLSDASSGTYKDINNTV</sequence>
<dbReference type="InterPro" id="IPR007128">
    <property type="entry name" value="PMF1/Nnf1"/>
</dbReference>
<keyword evidence="7" id="KW-0539">Nucleus</keyword>
<dbReference type="GeneID" id="30149288"/>
<protein>
    <submittedName>
        <fullName evidence="10">Uncharacterized protein</fullName>
    </submittedName>
</protein>
<proteinExistence type="predicted"/>
<evidence type="ECO:0000256" key="9">
    <source>
        <dbReference type="ARBA" id="ARBA00023328"/>
    </source>
</evidence>
<dbReference type="PANTHER" id="PTHR15459">
    <property type="entry name" value="POLYAMINE-MODULATED FACTOR 1"/>
    <property type="match status" value="1"/>
</dbReference>
<feature type="non-terminal residue" evidence="10">
    <location>
        <position position="163"/>
    </location>
</feature>
<keyword evidence="9" id="KW-0137">Centromere</keyword>
<keyword evidence="6" id="KW-0995">Kinetochore</keyword>
<keyword evidence="5" id="KW-0498">Mitosis</keyword>
<gene>
    <name evidence="10" type="ORF">BABINDRAFT_28878</name>
</gene>
<name>A0A1E3QTW5_9ASCO</name>
<dbReference type="PANTHER" id="PTHR15459:SF3">
    <property type="entry name" value="POLYAMINE-MODULATED FACTOR 1"/>
    <property type="match status" value="1"/>
</dbReference>